<keyword evidence="2" id="KW-0067">ATP-binding</keyword>
<gene>
    <name evidence="5" type="ORF">J2T23_003218</name>
</gene>
<dbReference type="Gene3D" id="3.40.50.300">
    <property type="entry name" value="P-loop containing nucleotide triphosphate hydrolases"/>
    <property type="match status" value="2"/>
</dbReference>
<dbReference type="EC" id="3.6.4.-" evidence="5"/>
<dbReference type="PROSITE" id="PS51192">
    <property type="entry name" value="HELICASE_ATP_BIND_1"/>
    <property type="match status" value="1"/>
</dbReference>
<protein>
    <submittedName>
        <fullName evidence="5">ATP-dependent Lhr-like helicase</fullName>
        <ecNumber evidence="5">3.6.4.-</ecNumber>
    </submittedName>
</protein>
<dbReference type="InterPro" id="IPR011545">
    <property type="entry name" value="DEAD/DEAH_box_helicase_dom"/>
</dbReference>
<dbReference type="AlphaFoldDB" id="A0AAJ1SWU6"/>
<evidence type="ECO:0000313" key="6">
    <source>
        <dbReference type="Proteomes" id="UP001239267"/>
    </source>
</evidence>
<proteinExistence type="predicted"/>
<dbReference type="GO" id="GO:0004386">
    <property type="term" value="F:helicase activity"/>
    <property type="evidence" value="ECO:0007669"/>
    <property type="project" value="UniProtKB-KW"/>
</dbReference>
<reference evidence="5 6" key="1">
    <citation type="submission" date="2023-07" db="EMBL/GenBank/DDBJ databases">
        <title>Sorghum-associated microbial communities from plants grown in Nebraska, USA.</title>
        <authorList>
            <person name="Schachtman D."/>
        </authorList>
    </citation>
    <scope>NUCLEOTIDE SEQUENCE [LARGE SCALE GENOMIC DNA]</scope>
    <source>
        <strain evidence="5 6">DS1001</strain>
    </source>
</reference>
<keyword evidence="1" id="KW-0547">Nucleotide-binding</keyword>
<dbReference type="RefSeq" id="WP_307361515.1">
    <property type="nucleotide sequence ID" value="NZ_JAUSTB010000012.1"/>
</dbReference>
<dbReference type="PANTHER" id="PTHR47962:SF5">
    <property type="entry name" value="ATP-DEPENDENT HELICASE LHR-RELATED"/>
    <property type="match status" value="1"/>
</dbReference>
<dbReference type="EMBL" id="JAUSTB010000012">
    <property type="protein sequence ID" value="MDQ0147308.1"/>
    <property type="molecule type" value="Genomic_DNA"/>
</dbReference>
<keyword evidence="6" id="KW-1185">Reference proteome</keyword>
<dbReference type="InterPro" id="IPR014001">
    <property type="entry name" value="Helicase_ATP-bd"/>
</dbReference>
<feature type="domain" description="Helicase ATP-binding" evidence="3">
    <location>
        <begin position="35"/>
        <end position="214"/>
    </location>
</feature>
<dbReference type="PANTHER" id="PTHR47962">
    <property type="entry name" value="ATP-DEPENDENT HELICASE LHR-RELATED-RELATED"/>
    <property type="match status" value="1"/>
</dbReference>
<evidence type="ECO:0000256" key="1">
    <source>
        <dbReference type="ARBA" id="ARBA00022741"/>
    </source>
</evidence>
<dbReference type="GO" id="GO:0005524">
    <property type="term" value="F:ATP binding"/>
    <property type="evidence" value="ECO:0007669"/>
    <property type="project" value="UniProtKB-KW"/>
</dbReference>
<evidence type="ECO:0000256" key="2">
    <source>
        <dbReference type="ARBA" id="ARBA00022840"/>
    </source>
</evidence>
<dbReference type="PROSITE" id="PS51194">
    <property type="entry name" value="HELICASE_CTER"/>
    <property type="match status" value="1"/>
</dbReference>
<organism evidence="5 6">
    <name type="scientific">Pseudarthrobacter niigatensis</name>
    <dbReference type="NCBI Taxonomy" id="369935"/>
    <lineage>
        <taxon>Bacteria</taxon>
        <taxon>Bacillati</taxon>
        <taxon>Actinomycetota</taxon>
        <taxon>Actinomycetes</taxon>
        <taxon>Micrococcales</taxon>
        <taxon>Micrococcaceae</taxon>
        <taxon>Pseudarthrobacter</taxon>
    </lineage>
</organism>
<dbReference type="InterPro" id="IPR001650">
    <property type="entry name" value="Helicase_C-like"/>
</dbReference>
<evidence type="ECO:0000259" key="3">
    <source>
        <dbReference type="PROSITE" id="PS51192"/>
    </source>
</evidence>
<evidence type="ECO:0000259" key="4">
    <source>
        <dbReference type="PROSITE" id="PS51194"/>
    </source>
</evidence>
<accession>A0AAJ1SWU6</accession>
<evidence type="ECO:0000313" key="5">
    <source>
        <dbReference type="EMBL" id="MDQ0147308.1"/>
    </source>
</evidence>
<dbReference type="GO" id="GO:0016887">
    <property type="term" value="F:ATP hydrolysis activity"/>
    <property type="evidence" value="ECO:0007669"/>
    <property type="project" value="TreeGrafter"/>
</dbReference>
<dbReference type="SUPFAM" id="SSF52540">
    <property type="entry name" value="P-loop containing nucleoside triphosphate hydrolases"/>
    <property type="match status" value="1"/>
</dbReference>
<keyword evidence="5" id="KW-0347">Helicase</keyword>
<keyword evidence="5" id="KW-0378">Hydrolase</keyword>
<dbReference type="Proteomes" id="UP001239267">
    <property type="component" value="Unassembled WGS sequence"/>
</dbReference>
<dbReference type="Pfam" id="PF00271">
    <property type="entry name" value="Helicase_C"/>
    <property type="match status" value="1"/>
</dbReference>
<dbReference type="GO" id="GO:0003677">
    <property type="term" value="F:DNA binding"/>
    <property type="evidence" value="ECO:0007669"/>
    <property type="project" value="TreeGrafter"/>
</dbReference>
<sequence>MTQLAGFDALHTVVQHHIANTLGWGGLRPLQSEAIGPVLGGNDCLLLAPTAGGKTEAALFPLLTRMSEEAWTGTSVLYVCPLRALLNNLEPRVASYSGWLGRTATVRHGDTTAGARKRQVFDRPDILLTTPESLESMLVSTLADPRQLFADVRAIVVDEVHAFAGDDRGWHLLGVVERISKLAGRPLQRIGLSATVGNAQELLKWLQGSNRISEIPASVIAPDGGSAAVPEMQLDFVGSDLNAAKVIAALHRGEKRLVFADSRRTVEKVSLGLRDLEVETFVSHSSLSVDARRQAETAFSQARNCVIVSTSTLELGIDVGDLDRVIQIGAPRTVASVLQRLGRTGRRPGTERNMLFLSTDDAQFLRACGLLLLWSEGYVEPVTPPPTPLHVAAQQLLGLTLQERRIGANTWHEWFSELELASPGEWQAIATGLVETGHLDSDQGMLFMGPEAERKYGGIHYRDLMAVFTADPQVVILHGREEIGSVDPMVLQRKVDGPRLLTLGGRAWQVNYVDWKRHRAYVEPSANAADSKWSSMPQPESYALSDATRRALLGAVPAGVLLSKRAVTKLGELREEYAGRVSGDSTVMLRESNGRLRWWTWAGARANGVLVAGLIEVAPDLLDESRAFNNWQIGLRGDTTAPALAEAMREIQGVLQDEPQRLLPQVDERALKTLKFAELLPASLAVSTLAERSSDHFGATQIARCGVATSET</sequence>
<name>A0AAJ1SWU6_9MICC</name>
<dbReference type="SMART" id="SM00490">
    <property type="entry name" value="HELICc"/>
    <property type="match status" value="1"/>
</dbReference>
<dbReference type="InterPro" id="IPR052511">
    <property type="entry name" value="ATP-dep_Helicase"/>
</dbReference>
<dbReference type="SMART" id="SM00487">
    <property type="entry name" value="DEXDc"/>
    <property type="match status" value="1"/>
</dbReference>
<comment type="caution">
    <text evidence="5">The sequence shown here is derived from an EMBL/GenBank/DDBJ whole genome shotgun (WGS) entry which is preliminary data.</text>
</comment>
<dbReference type="InterPro" id="IPR027417">
    <property type="entry name" value="P-loop_NTPase"/>
</dbReference>
<dbReference type="Pfam" id="PF00270">
    <property type="entry name" value="DEAD"/>
    <property type="match status" value="1"/>
</dbReference>
<feature type="domain" description="Helicase C-terminal" evidence="4">
    <location>
        <begin position="242"/>
        <end position="395"/>
    </location>
</feature>